<dbReference type="AlphaFoldDB" id="A0AAQ3M2Z0"/>
<feature type="chain" id="PRO_5042888962" evidence="2">
    <location>
        <begin position="19"/>
        <end position="627"/>
    </location>
</feature>
<protein>
    <submittedName>
        <fullName evidence="3">Glycoside hydrolase family 1 protein</fullName>
    </submittedName>
</protein>
<dbReference type="Gene3D" id="3.20.20.80">
    <property type="entry name" value="Glycosidases"/>
    <property type="match status" value="1"/>
</dbReference>
<feature type="signal peptide" evidence="2">
    <location>
        <begin position="1"/>
        <end position="18"/>
    </location>
</feature>
<proteinExistence type="inferred from homology"/>
<keyword evidence="4" id="KW-1185">Reference proteome</keyword>
<dbReference type="InterPro" id="IPR033132">
    <property type="entry name" value="GH_1_N_CS"/>
</dbReference>
<evidence type="ECO:0000256" key="1">
    <source>
        <dbReference type="RuleBase" id="RU003690"/>
    </source>
</evidence>
<accession>A0AAQ3M2Z0</accession>
<keyword evidence="2" id="KW-0732">Signal</keyword>
<dbReference type="PANTHER" id="PTHR10353:SF53">
    <property type="entry name" value="BETA-1,4-GLUCOSIDASE (EUROFUNG)"/>
    <property type="match status" value="1"/>
</dbReference>
<name>A0AAQ3M2Z0_9PEZI</name>
<gene>
    <name evidence="3" type="ORF">R9X50_00027300</name>
</gene>
<dbReference type="InterPro" id="IPR001360">
    <property type="entry name" value="Glyco_hydro_1"/>
</dbReference>
<dbReference type="PANTHER" id="PTHR10353">
    <property type="entry name" value="GLYCOSYL HYDROLASE"/>
    <property type="match status" value="1"/>
</dbReference>
<dbReference type="EMBL" id="CP138580">
    <property type="protein sequence ID" value="WPG97496.1"/>
    <property type="molecule type" value="Genomic_DNA"/>
</dbReference>
<dbReference type="GO" id="GO:0008422">
    <property type="term" value="F:beta-glucosidase activity"/>
    <property type="evidence" value="ECO:0007669"/>
    <property type="project" value="TreeGrafter"/>
</dbReference>
<dbReference type="PROSITE" id="PS00653">
    <property type="entry name" value="GLYCOSYL_HYDROL_F1_2"/>
    <property type="match status" value="1"/>
</dbReference>
<evidence type="ECO:0000313" key="3">
    <source>
        <dbReference type="EMBL" id="WPG97496.1"/>
    </source>
</evidence>
<organism evidence="3 4">
    <name type="scientific">Acrodontium crateriforme</name>
    <dbReference type="NCBI Taxonomy" id="150365"/>
    <lineage>
        <taxon>Eukaryota</taxon>
        <taxon>Fungi</taxon>
        <taxon>Dikarya</taxon>
        <taxon>Ascomycota</taxon>
        <taxon>Pezizomycotina</taxon>
        <taxon>Dothideomycetes</taxon>
        <taxon>Dothideomycetidae</taxon>
        <taxon>Mycosphaerellales</taxon>
        <taxon>Teratosphaeriaceae</taxon>
        <taxon>Acrodontium</taxon>
    </lineage>
</organism>
<comment type="similarity">
    <text evidence="1">Belongs to the glycosyl hydrolase 1 family.</text>
</comment>
<dbReference type="InterPro" id="IPR017853">
    <property type="entry name" value="GH"/>
</dbReference>
<dbReference type="Proteomes" id="UP001303373">
    <property type="component" value="Chromosome 1"/>
</dbReference>
<dbReference type="Pfam" id="PF00232">
    <property type="entry name" value="Glyco_hydro_1"/>
    <property type="match status" value="1"/>
</dbReference>
<keyword evidence="3" id="KW-0378">Hydrolase</keyword>
<dbReference type="GO" id="GO:0005975">
    <property type="term" value="P:carbohydrate metabolic process"/>
    <property type="evidence" value="ECO:0007669"/>
    <property type="project" value="InterPro"/>
</dbReference>
<dbReference type="SUPFAM" id="SSF51445">
    <property type="entry name" value="(Trans)glycosidases"/>
    <property type="match status" value="1"/>
</dbReference>
<evidence type="ECO:0000256" key="2">
    <source>
        <dbReference type="SAM" id="SignalP"/>
    </source>
</evidence>
<sequence length="627" mass="69952">MSTYLLSILAVYSSTVSAWGSSQHHPPHSWDSTQLSSSCSTLPTTTALMSTTPATCSAMPTFTYTSWKYTALTTTRYATPLPSPFKLTTSYAPHFSQASTLLPSGVIYTTYSLDRSLTSLQDGTYGQGAYARMWAPLSYNTSVPFTTTVSPTPLASSELIYPPPLYTACPGSADDCVDCYKLPSNFIWGLAGSAFQIEGGLTEAGRGPSQIDMFGALPNTAGYANAEVADMNYYLYKQDIARLAAIGAPFYSFSISWTRIVPFGTVNSPINIEALKHYDDLINTCLEYGIQPIVTLSHNDAPRNVTYVDPSFPDAFLYYSKFVMTRYADRVSNWVTLNEPNIGFGLEYFAARYILLGHAKVYHWYKETLKGTGQITMKFANNLALPLDSTNPNDTVAALRYQDYILGLIGYPIFLGQNFPQSILSTTSINLTALTESELSYIKDTADYFAFDPYTAGFATSPPGGIEACAADPTNPLWPTCVLGTNVQQDGWLNGQGSFAYAYIAPQYVRQQLGFVWNVLRPKGVLIAEFGFNPYDEFTRTVVAQRYDLERTLYYQWFLRETLKSIYEDGVNVIGTLAWSFLDNDEFVSYDQQYGLQHVNRTDGKFTRSFKRSIFDFVDFFHEFVER</sequence>
<reference evidence="3 4" key="1">
    <citation type="submission" date="2023-11" db="EMBL/GenBank/DDBJ databases">
        <title>An acidophilic fungus is an integral part of prey digestion in a carnivorous sundew plant.</title>
        <authorList>
            <person name="Tsai I.J."/>
        </authorList>
    </citation>
    <scope>NUCLEOTIDE SEQUENCE [LARGE SCALE GENOMIC DNA]</scope>
    <source>
        <strain evidence="3">169a</strain>
    </source>
</reference>
<evidence type="ECO:0000313" key="4">
    <source>
        <dbReference type="Proteomes" id="UP001303373"/>
    </source>
</evidence>